<sequence>MGSNKRRGTSSSPAHRPHILPVGVQHRRVRVPNPNCYHAPRSSHRHGHASKKRGRKEKIIKRRWRRRRRVLRFWDACRRVCTQAIPQYRTQQHQRPILRRHAPSYLASTTYATAKTWPPALTPRRQNYATARDAPPRPSAPPASPAADISSSSSRCAEGCVRAPLAPPHRLSLPTRAKDRRCRRVHVSASTLHGDAYRRTAPPPPETSLPSSKCGWVQYWPARPTASVSPLPTILRRQIAPTHPSASPFMRIA</sequence>
<name>A0AAD7NI82_9AGAR</name>
<dbReference type="EMBL" id="JARKIB010000033">
    <property type="protein sequence ID" value="KAJ7762179.1"/>
    <property type="molecule type" value="Genomic_DNA"/>
</dbReference>
<protein>
    <submittedName>
        <fullName evidence="2">Uncharacterized protein</fullName>
    </submittedName>
</protein>
<accession>A0AAD7NI82</accession>
<feature type="region of interest" description="Disordered" evidence="1">
    <location>
        <begin position="1"/>
        <end position="23"/>
    </location>
</feature>
<proteinExistence type="predicted"/>
<dbReference type="Proteomes" id="UP001215598">
    <property type="component" value="Unassembled WGS sequence"/>
</dbReference>
<dbReference type="AlphaFoldDB" id="A0AAD7NI82"/>
<evidence type="ECO:0000313" key="2">
    <source>
        <dbReference type="EMBL" id="KAJ7762179.1"/>
    </source>
</evidence>
<feature type="region of interest" description="Disordered" evidence="1">
    <location>
        <begin position="35"/>
        <end position="61"/>
    </location>
</feature>
<gene>
    <name evidence="2" type="ORF">B0H16DRAFT_528979</name>
</gene>
<feature type="compositionally biased region" description="Basic residues" evidence="1">
    <location>
        <begin position="41"/>
        <end position="61"/>
    </location>
</feature>
<reference evidence="2" key="1">
    <citation type="submission" date="2023-03" db="EMBL/GenBank/DDBJ databases">
        <title>Massive genome expansion in bonnet fungi (Mycena s.s.) driven by repeated elements and novel gene families across ecological guilds.</title>
        <authorList>
            <consortium name="Lawrence Berkeley National Laboratory"/>
            <person name="Harder C.B."/>
            <person name="Miyauchi S."/>
            <person name="Viragh M."/>
            <person name="Kuo A."/>
            <person name="Thoen E."/>
            <person name="Andreopoulos B."/>
            <person name="Lu D."/>
            <person name="Skrede I."/>
            <person name="Drula E."/>
            <person name="Henrissat B."/>
            <person name="Morin E."/>
            <person name="Kohler A."/>
            <person name="Barry K."/>
            <person name="LaButti K."/>
            <person name="Morin E."/>
            <person name="Salamov A."/>
            <person name="Lipzen A."/>
            <person name="Mereny Z."/>
            <person name="Hegedus B."/>
            <person name="Baldrian P."/>
            <person name="Stursova M."/>
            <person name="Weitz H."/>
            <person name="Taylor A."/>
            <person name="Grigoriev I.V."/>
            <person name="Nagy L.G."/>
            <person name="Martin F."/>
            <person name="Kauserud H."/>
        </authorList>
    </citation>
    <scope>NUCLEOTIDE SEQUENCE</scope>
    <source>
        <strain evidence="2">CBHHK182m</strain>
    </source>
</reference>
<comment type="caution">
    <text evidence="2">The sequence shown here is derived from an EMBL/GenBank/DDBJ whole genome shotgun (WGS) entry which is preliminary data.</text>
</comment>
<evidence type="ECO:0000256" key="1">
    <source>
        <dbReference type="SAM" id="MobiDB-lite"/>
    </source>
</evidence>
<evidence type="ECO:0000313" key="3">
    <source>
        <dbReference type="Proteomes" id="UP001215598"/>
    </source>
</evidence>
<organism evidence="2 3">
    <name type="scientific">Mycena metata</name>
    <dbReference type="NCBI Taxonomy" id="1033252"/>
    <lineage>
        <taxon>Eukaryota</taxon>
        <taxon>Fungi</taxon>
        <taxon>Dikarya</taxon>
        <taxon>Basidiomycota</taxon>
        <taxon>Agaricomycotina</taxon>
        <taxon>Agaricomycetes</taxon>
        <taxon>Agaricomycetidae</taxon>
        <taxon>Agaricales</taxon>
        <taxon>Marasmiineae</taxon>
        <taxon>Mycenaceae</taxon>
        <taxon>Mycena</taxon>
    </lineage>
</organism>
<feature type="region of interest" description="Disordered" evidence="1">
    <location>
        <begin position="130"/>
        <end position="151"/>
    </location>
</feature>
<keyword evidence="3" id="KW-1185">Reference proteome</keyword>